<reference evidence="2" key="1">
    <citation type="journal article" date="2020" name="mSystems">
        <title>Genome- and Community-Level Interaction Insights into Carbon Utilization and Element Cycling Functions of Hydrothermarchaeota in Hydrothermal Sediment.</title>
        <authorList>
            <person name="Zhou Z."/>
            <person name="Liu Y."/>
            <person name="Xu W."/>
            <person name="Pan J."/>
            <person name="Luo Z.H."/>
            <person name="Li M."/>
        </authorList>
    </citation>
    <scope>NUCLEOTIDE SEQUENCE [LARGE SCALE GENOMIC DNA]</scope>
    <source>
        <strain evidence="2">SpSt-648</strain>
    </source>
</reference>
<evidence type="ECO:0008006" key="3">
    <source>
        <dbReference type="Google" id="ProtNLM"/>
    </source>
</evidence>
<protein>
    <recommendedName>
        <fullName evidence="3">Cobalt transport protein</fullName>
    </recommendedName>
</protein>
<keyword evidence="1" id="KW-0472">Membrane</keyword>
<proteinExistence type="predicted"/>
<name>A0A7C4NPT2_STAMA</name>
<keyword evidence="1" id="KW-1133">Transmembrane helix</keyword>
<feature type="transmembrane region" description="Helical" evidence="1">
    <location>
        <begin position="104"/>
        <end position="125"/>
    </location>
</feature>
<sequence>MEIISRLIYSIYKALFLKGDYGLKKTHILIRISISISLLILYWLNGYFILLALLLVYLIGLLGFGREWVIPVSILTSIPSIWFSISTYVLSVIGYIQPVNYTNLLWIFIKSLTLGSIITLFFNMINVTELYNILVSIKLNNFSIIPLLIWRITPLSLMSTYESLLISRIKGEKIGKRIAPALAVILETGDLIYESSYYKLAGKPKKKIPINSVWLSIHLDRNRKCCFRR</sequence>
<accession>A0A7C4NPT2</accession>
<dbReference type="AlphaFoldDB" id="A0A7C4NPT2"/>
<comment type="caution">
    <text evidence="2">The sequence shown here is derived from an EMBL/GenBank/DDBJ whole genome shotgun (WGS) entry which is preliminary data.</text>
</comment>
<keyword evidence="1" id="KW-0812">Transmembrane</keyword>
<feature type="transmembrane region" description="Helical" evidence="1">
    <location>
        <begin position="131"/>
        <end position="150"/>
    </location>
</feature>
<organism evidence="2">
    <name type="scientific">Staphylothermus marinus</name>
    <dbReference type="NCBI Taxonomy" id="2280"/>
    <lineage>
        <taxon>Archaea</taxon>
        <taxon>Thermoproteota</taxon>
        <taxon>Thermoprotei</taxon>
        <taxon>Desulfurococcales</taxon>
        <taxon>Desulfurococcaceae</taxon>
        <taxon>Staphylothermus</taxon>
    </lineage>
</organism>
<feature type="transmembrane region" description="Helical" evidence="1">
    <location>
        <begin position="68"/>
        <end position="92"/>
    </location>
</feature>
<evidence type="ECO:0000313" key="2">
    <source>
        <dbReference type="EMBL" id="HGQ74428.1"/>
    </source>
</evidence>
<evidence type="ECO:0000256" key="1">
    <source>
        <dbReference type="SAM" id="Phobius"/>
    </source>
</evidence>
<feature type="transmembrane region" description="Helical" evidence="1">
    <location>
        <begin position="39"/>
        <end position="62"/>
    </location>
</feature>
<dbReference type="EMBL" id="DTBP01000044">
    <property type="protein sequence ID" value="HGQ74428.1"/>
    <property type="molecule type" value="Genomic_DNA"/>
</dbReference>
<gene>
    <name evidence="2" type="ORF">ENU20_05070</name>
</gene>